<keyword evidence="3" id="KW-0560">Oxidoreductase</keyword>
<dbReference type="Pfam" id="PF03060">
    <property type="entry name" value="NMO"/>
    <property type="match status" value="1"/>
</dbReference>
<keyword evidence="2" id="KW-0288">FMN</keyword>
<dbReference type="Gene3D" id="3.20.20.70">
    <property type="entry name" value="Aldolase class I"/>
    <property type="match status" value="1"/>
</dbReference>
<dbReference type="PANTHER" id="PTHR32332">
    <property type="entry name" value="2-NITROPROPANE DIOXYGENASE"/>
    <property type="match status" value="1"/>
</dbReference>
<keyword evidence="5" id="KW-1185">Reference proteome</keyword>
<name>A0ABT8CSU1_9FLAO</name>
<comment type="caution">
    <text evidence="4">The sequence shown here is derived from an EMBL/GenBank/DDBJ whole genome shotgun (WGS) entry which is preliminary data.</text>
</comment>
<dbReference type="Proteomes" id="UP001242368">
    <property type="component" value="Unassembled WGS sequence"/>
</dbReference>
<dbReference type="EMBL" id="JAUFQU010000001">
    <property type="protein sequence ID" value="MDN3707041.1"/>
    <property type="molecule type" value="Genomic_DNA"/>
</dbReference>
<accession>A0ABT8CSU1</accession>
<dbReference type="PANTHER" id="PTHR32332:SF20">
    <property type="entry name" value="2-NITROPROPANE DIOXYGENASE-LIKE PROTEIN"/>
    <property type="match status" value="1"/>
</dbReference>
<proteinExistence type="predicted"/>
<dbReference type="RefSeq" id="WP_290363084.1">
    <property type="nucleotide sequence ID" value="NZ_JAUFQU010000001.1"/>
</dbReference>
<keyword evidence="1" id="KW-0285">Flavoprotein</keyword>
<organism evidence="4 5">
    <name type="scientific">Paenimyroides ceti</name>
    <dbReference type="NCBI Taxonomy" id="395087"/>
    <lineage>
        <taxon>Bacteria</taxon>
        <taxon>Pseudomonadati</taxon>
        <taxon>Bacteroidota</taxon>
        <taxon>Flavobacteriia</taxon>
        <taxon>Flavobacteriales</taxon>
        <taxon>Flavobacteriaceae</taxon>
        <taxon>Paenimyroides</taxon>
    </lineage>
</organism>
<sequence length="312" mass="33710">MNRITRLFNIKYPVIQGGMIWNSGYKLASAVSNAGGLGLIGAGSMYPDVLREHIQKCKKATDKPFGVNVPMLYPNVEEIMQIIIDEGVKIVFTSAGNPKTWTSYLKEKGITVVHVVSSTKFALKAQEAGVDAVVAEGFEAGGHNGREESTTLTLIPMVKQQISIPLIAAGGIATGRGMHAAMILGADAVQMGTRFAMTTESSSHNNFKQMLAELGEGDTHLTLKELAPVRLIKNKFYNDIQEAYAKGATVEDLKAVLGRARAKKGMFEGDLIEGELEIGQIAGLLTEIKSVHEVVDDIIKEFKESIATPISY</sequence>
<gene>
    <name evidence="4" type="ORF">QW060_07820</name>
</gene>
<evidence type="ECO:0000256" key="1">
    <source>
        <dbReference type="ARBA" id="ARBA00022630"/>
    </source>
</evidence>
<evidence type="ECO:0000256" key="3">
    <source>
        <dbReference type="ARBA" id="ARBA00023002"/>
    </source>
</evidence>
<evidence type="ECO:0000313" key="5">
    <source>
        <dbReference type="Proteomes" id="UP001242368"/>
    </source>
</evidence>
<dbReference type="GO" id="GO:0004497">
    <property type="term" value="F:monooxygenase activity"/>
    <property type="evidence" value="ECO:0007669"/>
    <property type="project" value="UniProtKB-KW"/>
</dbReference>
<dbReference type="InterPro" id="IPR013785">
    <property type="entry name" value="Aldolase_TIM"/>
</dbReference>
<dbReference type="CDD" id="cd04730">
    <property type="entry name" value="NPD_like"/>
    <property type="match status" value="1"/>
</dbReference>
<dbReference type="SUPFAM" id="SSF51412">
    <property type="entry name" value="Inosine monophosphate dehydrogenase (IMPDH)"/>
    <property type="match status" value="1"/>
</dbReference>
<protein>
    <submittedName>
        <fullName evidence="4">Nitronate monooxygenase</fullName>
    </submittedName>
</protein>
<evidence type="ECO:0000256" key="2">
    <source>
        <dbReference type="ARBA" id="ARBA00022643"/>
    </source>
</evidence>
<dbReference type="InterPro" id="IPR004136">
    <property type="entry name" value="NMO"/>
</dbReference>
<keyword evidence="4" id="KW-0503">Monooxygenase</keyword>
<reference evidence="5" key="1">
    <citation type="journal article" date="2019" name="Int. J. Syst. Evol. Microbiol.">
        <title>The Global Catalogue of Microorganisms (GCM) 10K type strain sequencing project: providing services to taxonomists for standard genome sequencing and annotation.</title>
        <authorList>
            <consortium name="The Broad Institute Genomics Platform"/>
            <consortium name="The Broad Institute Genome Sequencing Center for Infectious Disease"/>
            <person name="Wu L."/>
            <person name="Ma J."/>
        </authorList>
    </citation>
    <scope>NUCLEOTIDE SEQUENCE [LARGE SCALE GENOMIC DNA]</scope>
    <source>
        <strain evidence="5">CECT 7184</strain>
    </source>
</reference>
<evidence type="ECO:0000313" key="4">
    <source>
        <dbReference type="EMBL" id="MDN3707041.1"/>
    </source>
</evidence>